<feature type="region of interest" description="Disordered" evidence="1">
    <location>
        <begin position="494"/>
        <end position="541"/>
    </location>
</feature>
<proteinExistence type="predicted"/>
<feature type="domain" description="DUF4132" evidence="2">
    <location>
        <begin position="400"/>
        <end position="624"/>
    </location>
</feature>
<keyword evidence="5" id="KW-1185">Reference proteome</keyword>
<dbReference type="Proteomes" id="UP001499843">
    <property type="component" value="Unassembled WGS sequence"/>
</dbReference>
<evidence type="ECO:0000256" key="1">
    <source>
        <dbReference type="SAM" id="MobiDB-lite"/>
    </source>
</evidence>
<feature type="compositionally biased region" description="Basic and acidic residues" evidence="1">
    <location>
        <begin position="513"/>
        <end position="530"/>
    </location>
</feature>
<dbReference type="RefSeq" id="WP_344490591.1">
    <property type="nucleotide sequence ID" value="NZ_BAAAQX010000037.1"/>
</dbReference>
<reference evidence="5" key="1">
    <citation type="journal article" date="2019" name="Int. J. Syst. Evol. Microbiol.">
        <title>The Global Catalogue of Microorganisms (GCM) 10K type strain sequencing project: providing services to taxonomists for standard genome sequencing and annotation.</title>
        <authorList>
            <consortium name="The Broad Institute Genomics Platform"/>
            <consortium name="The Broad Institute Genome Sequencing Center for Infectious Disease"/>
            <person name="Wu L."/>
            <person name="Ma J."/>
        </authorList>
    </citation>
    <scope>NUCLEOTIDE SEQUENCE [LARGE SCALE GENOMIC DNA]</scope>
    <source>
        <strain evidence="5">JCM 16114</strain>
    </source>
</reference>
<name>A0ABP5PSX2_9ACTN</name>
<dbReference type="Pfam" id="PF13569">
    <property type="entry name" value="DUF4132"/>
    <property type="match status" value="1"/>
</dbReference>
<feature type="region of interest" description="Disordered" evidence="1">
    <location>
        <begin position="154"/>
        <end position="174"/>
    </location>
</feature>
<feature type="domain" description="DUF7737" evidence="3">
    <location>
        <begin position="742"/>
        <end position="842"/>
    </location>
</feature>
<accession>A0ABP5PSX2</accession>
<evidence type="ECO:0008006" key="6">
    <source>
        <dbReference type="Google" id="ProtNLM"/>
    </source>
</evidence>
<protein>
    <recommendedName>
        <fullName evidence="6">DUF4132 domain-containing protein</fullName>
    </recommendedName>
</protein>
<evidence type="ECO:0000313" key="4">
    <source>
        <dbReference type="EMBL" id="GAA2213963.1"/>
    </source>
</evidence>
<dbReference type="Pfam" id="PF24879">
    <property type="entry name" value="DUF7737"/>
    <property type="match status" value="1"/>
</dbReference>
<evidence type="ECO:0000313" key="5">
    <source>
        <dbReference type="Proteomes" id="UP001499843"/>
    </source>
</evidence>
<evidence type="ECO:0000259" key="2">
    <source>
        <dbReference type="Pfam" id="PF13569"/>
    </source>
</evidence>
<dbReference type="InterPro" id="IPR025406">
    <property type="entry name" value="DUF4132"/>
</dbReference>
<gene>
    <name evidence="4" type="ORF">GCM10009850_094270</name>
</gene>
<evidence type="ECO:0000259" key="3">
    <source>
        <dbReference type="Pfam" id="PF24879"/>
    </source>
</evidence>
<comment type="caution">
    <text evidence="4">The sequence shown here is derived from an EMBL/GenBank/DDBJ whole genome shotgun (WGS) entry which is preliminary data.</text>
</comment>
<dbReference type="InterPro" id="IPR056639">
    <property type="entry name" value="DUF7737"/>
</dbReference>
<sequence length="847" mass="92205">MNVTDPLSPEARHLHRHLTEPGSGYPDPWPDTSRLTALDLGHLLPLAYRTTGGGGPAMSMRFAVEGEVRQRQPEFTPESCLALYEALVEGLARRKWADVCLAAGALLRCPGGVPAAALVEPARVLIESMVANARFEQPYALLAVAGLAGMGGAGKPMNGSQESPAVTGLEGMDEPQESLAVAERDVVLGLGPADRALVAEIGPRSYGSPPELPDVWDRLAALMPYATFARSALEAADARLAAIHAGELPYRADKAFSAAEVPALGRAACLALHCDAPWLPELLDSLLARVAVAPTAAKTLPSQALLFEIGRAVGRFPTPEAITALRAARAATRHAGVVKQLDRMIKKAEPGLADRVEVAFRMPDLGFSAGGRLEVPLGECTAVVEPGVGGEFELGFRQGGKALKSVPAAVRREHAEEVKRLRELVKQVRRQVTTLCRALEGGFAGEMSWPYGVWRERIAGHPIAGTVADRLIWEVEVAPGEWRTLPPAFAPESQAAGERLTMPPSLAPIPDAAGEHRALPPASEPERRALSPDFASQPDAADIPSEAGRARVRLWHPARAEAGETARWREVVTEGRVRQPFKQAFREVYPLTPAEEQTAVYSNRFAAHVVDYRRLYAMFRARNWDSKMLGPWDGGGTDAATRVLAEGRWRVAFHHDYLYDGAGECAATDQVRFQRRDDQGGWLEAPLAEVPTLVFSEAMRDVDLFVAVTSIAADPDWTDRGDDRHLTYWRDTSVGALQPSGEVRRDALTRILPRTAIGGRCTLTDRFLVVRGDLRTYKIHLGSANILMDPGDVYLCIVPERRRDGRLFLPFEEDDRLALILSKAFLLARDTEITDETILRQIKEGGS</sequence>
<organism evidence="4 5">
    <name type="scientific">Nonomuraea monospora</name>
    <dbReference type="NCBI Taxonomy" id="568818"/>
    <lineage>
        <taxon>Bacteria</taxon>
        <taxon>Bacillati</taxon>
        <taxon>Actinomycetota</taxon>
        <taxon>Actinomycetes</taxon>
        <taxon>Streptosporangiales</taxon>
        <taxon>Streptosporangiaceae</taxon>
        <taxon>Nonomuraea</taxon>
    </lineage>
</organism>
<dbReference type="EMBL" id="BAAAQX010000037">
    <property type="protein sequence ID" value="GAA2213963.1"/>
    <property type="molecule type" value="Genomic_DNA"/>
</dbReference>